<organism evidence="2 3">
    <name type="scientific">Hibiscus sabdariffa</name>
    <name type="common">roselle</name>
    <dbReference type="NCBI Taxonomy" id="183260"/>
    <lineage>
        <taxon>Eukaryota</taxon>
        <taxon>Viridiplantae</taxon>
        <taxon>Streptophyta</taxon>
        <taxon>Embryophyta</taxon>
        <taxon>Tracheophyta</taxon>
        <taxon>Spermatophyta</taxon>
        <taxon>Magnoliopsida</taxon>
        <taxon>eudicotyledons</taxon>
        <taxon>Gunneridae</taxon>
        <taxon>Pentapetalae</taxon>
        <taxon>rosids</taxon>
        <taxon>malvids</taxon>
        <taxon>Malvales</taxon>
        <taxon>Malvaceae</taxon>
        <taxon>Malvoideae</taxon>
        <taxon>Hibiscus</taxon>
    </lineage>
</organism>
<sequence>MTKNSIEVNANKDGGILELEEDGPSDKKEAKNDQDPLELVSGKVNSIRDEDLTRRVTMEGVHLTPRAFEKYEKASNENL</sequence>
<name>A0ABR1ZV07_9ROSI</name>
<evidence type="ECO:0000313" key="3">
    <source>
        <dbReference type="Proteomes" id="UP001472677"/>
    </source>
</evidence>
<dbReference type="EMBL" id="JBBPBM010001395">
    <property type="protein sequence ID" value="KAK8484504.1"/>
    <property type="molecule type" value="Genomic_DNA"/>
</dbReference>
<proteinExistence type="predicted"/>
<protein>
    <submittedName>
        <fullName evidence="2">Uncharacterized protein</fullName>
    </submittedName>
</protein>
<reference evidence="2 3" key="1">
    <citation type="journal article" date="2024" name="G3 (Bethesda)">
        <title>Genome assembly of Hibiscus sabdariffa L. provides insights into metabolisms of medicinal natural products.</title>
        <authorList>
            <person name="Kim T."/>
        </authorList>
    </citation>
    <scope>NUCLEOTIDE SEQUENCE [LARGE SCALE GENOMIC DNA]</scope>
    <source>
        <strain evidence="2">TK-2024</strain>
        <tissue evidence="2">Old leaves</tissue>
    </source>
</reference>
<keyword evidence="3" id="KW-1185">Reference proteome</keyword>
<feature type="region of interest" description="Disordered" evidence="1">
    <location>
        <begin position="1"/>
        <end position="43"/>
    </location>
</feature>
<dbReference type="Proteomes" id="UP001472677">
    <property type="component" value="Unassembled WGS sequence"/>
</dbReference>
<comment type="caution">
    <text evidence="2">The sequence shown here is derived from an EMBL/GenBank/DDBJ whole genome shotgun (WGS) entry which is preliminary data.</text>
</comment>
<gene>
    <name evidence="2" type="ORF">V6N12_005552</name>
</gene>
<feature type="compositionally biased region" description="Basic and acidic residues" evidence="1">
    <location>
        <begin position="24"/>
        <end position="34"/>
    </location>
</feature>
<evidence type="ECO:0000313" key="2">
    <source>
        <dbReference type="EMBL" id="KAK8484504.1"/>
    </source>
</evidence>
<evidence type="ECO:0000256" key="1">
    <source>
        <dbReference type="SAM" id="MobiDB-lite"/>
    </source>
</evidence>
<accession>A0ABR1ZV07</accession>